<feature type="domain" description="Neurexin/syndecan/glycophorin C" evidence="6">
    <location>
        <begin position="143"/>
        <end position="161"/>
    </location>
</feature>
<dbReference type="PANTHER" id="PTHR47614">
    <property type="entry name" value="GLYCOPHORIN-C"/>
    <property type="match status" value="1"/>
</dbReference>
<feature type="transmembrane region" description="Helical" evidence="5">
    <location>
        <begin position="120"/>
        <end position="144"/>
    </location>
</feature>
<dbReference type="GO" id="GO:0016020">
    <property type="term" value="C:membrane"/>
    <property type="evidence" value="ECO:0007669"/>
    <property type="project" value="UniProtKB-SubCell"/>
</dbReference>
<evidence type="ECO:0000256" key="4">
    <source>
        <dbReference type="ARBA" id="ARBA00023136"/>
    </source>
</evidence>
<proteinExistence type="predicted"/>
<dbReference type="InterPro" id="IPR003585">
    <property type="entry name" value="Neurexin-like"/>
</dbReference>
<gene>
    <name evidence="7" type="ORF">ANANG_G00282040</name>
</gene>
<accession>A0A9D3LPH5</accession>
<keyword evidence="8" id="KW-1185">Reference proteome</keyword>
<evidence type="ECO:0000256" key="1">
    <source>
        <dbReference type="ARBA" id="ARBA00004167"/>
    </source>
</evidence>
<reference evidence="7" key="1">
    <citation type="submission" date="2021-01" db="EMBL/GenBank/DDBJ databases">
        <title>A chromosome-scale assembly of European eel, Anguilla anguilla.</title>
        <authorList>
            <person name="Henkel C."/>
            <person name="Jong-Raadsen S.A."/>
            <person name="Dufour S."/>
            <person name="Weltzien F.-A."/>
            <person name="Palstra A.P."/>
            <person name="Pelster B."/>
            <person name="Spaink H.P."/>
            <person name="Van Den Thillart G.E."/>
            <person name="Jansen H."/>
            <person name="Zahm M."/>
            <person name="Klopp C."/>
            <person name="Cedric C."/>
            <person name="Louis A."/>
            <person name="Berthelot C."/>
            <person name="Parey E."/>
            <person name="Roest Crollius H."/>
            <person name="Montfort J."/>
            <person name="Robinson-Rechavi M."/>
            <person name="Bucao C."/>
            <person name="Bouchez O."/>
            <person name="Gislard M."/>
            <person name="Lluch J."/>
            <person name="Milhes M."/>
            <person name="Lampietro C."/>
            <person name="Lopez Roques C."/>
            <person name="Donnadieu C."/>
            <person name="Braasch I."/>
            <person name="Desvignes T."/>
            <person name="Postlethwait J."/>
            <person name="Bobe J."/>
            <person name="Guiguen Y."/>
            <person name="Dirks R."/>
        </authorList>
    </citation>
    <scope>NUCLEOTIDE SEQUENCE</scope>
    <source>
        <strain evidence="7">Tag_6206</strain>
        <tissue evidence="7">Liver</tissue>
    </source>
</reference>
<keyword evidence="2 5" id="KW-0812">Transmembrane</keyword>
<evidence type="ECO:0000313" key="8">
    <source>
        <dbReference type="Proteomes" id="UP001044222"/>
    </source>
</evidence>
<dbReference type="InterPro" id="IPR042192">
    <property type="entry name" value="Glycophorin-C"/>
</dbReference>
<comment type="subcellular location">
    <subcellularLocation>
        <location evidence="1">Membrane</location>
        <topology evidence="1">Single-pass membrane protein</topology>
    </subcellularLocation>
</comment>
<comment type="caution">
    <text evidence="7">The sequence shown here is derived from an EMBL/GenBank/DDBJ whole genome shotgun (WGS) entry which is preliminary data.</text>
</comment>
<organism evidence="7 8">
    <name type="scientific">Anguilla anguilla</name>
    <name type="common">European freshwater eel</name>
    <name type="synonym">Muraena anguilla</name>
    <dbReference type="NCBI Taxonomy" id="7936"/>
    <lineage>
        <taxon>Eukaryota</taxon>
        <taxon>Metazoa</taxon>
        <taxon>Chordata</taxon>
        <taxon>Craniata</taxon>
        <taxon>Vertebrata</taxon>
        <taxon>Euteleostomi</taxon>
        <taxon>Actinopterygii</taxon>
        <taxon>Neopterygii</taxon>
        <taxon>Teleostei</taxon>
        <taxon>Anguilliformes</taxon>
        <taxon>Anguillidae</taxon>
        <taxon>Anguilla</taxon>
    </lineage>
</organism>
<protein>
    <recommendedName>
        <fullName evidence="6">Neurexin/syndecan/glycophorin C domain-containing protein</fullName>
    </recommendedName>
</protein>
<dbReference type="AlphaFoldDB" id="A0A9D3LPH5"/>
<dbReference type="SMART" id="SM00294">
    <property type="entry name" value="4.1m"/>
    <property type="match status" value="1"/>
</dbReference>
<evidence type="ECO:0000256" key="3">
    <source>
        <dbReference type="ARBA" id="ARBA00022989"/>
    </source>
</evidence>
<evidence type="ECO:0000313" key="7">
    <source>
        <dbReference type="EMBL" id="KAG5834007.1"/>
    </source>
</evidence>
<dbReference type="GO" id="GO:0030863">
    <property type="term" value="C:cortical cytoskeleton"/>
    <property type="evidence" value="ECO:0007669"/>
    <property type="project" value="TreeGrafter"/>
</dbReference>
<dbReference type="PANTHER" id="PTHR47614:SF2">
    <property type="entry name" value="GLYCOPHORIN-C"/>
    <property type="match status" value="1"/>
</dbReference>
<evidence type="ECO:0000256" key="5">
    <source>
        <dbReference type="SAM" id="Phobius"/>
    </source>
</evidence>
<dbReference type="Proteomes" id="UP001044222">
    <property type="component" value="Chromosome 16"/>
</dbReference>
<evidence type="ECO:0000256" key="2">
    <source>
        <dbReference type="ARBA" id="ARBA00022692"/>
    </source>
</evidence>
<evidence type="ECO:0000259" key="6">
    <source>
        <dbReference type="SMART" id="SM00294"/>
    </source>
</evidence>
<dbReference type="EMBL" id="JAFIRN010000016">
    <property type="protein sequence ID" value="KAG5834007.1"/>
    <property type="molecule type" value="Genomic_DNA"/>
</dbReference>
<name>A0A9D3LPH5_ANGAN</name>
<keyword evidence="4 5" id="KW-0472">Membrane</keyword>
<sequence>MAETTSPAIPEVSATQANFQVNTKTMANLLSTAEIPTTWKSSTVYPLSKAEILTTWKSSTVYPLSKAEIPTTWKSSAVYPLSKAEIPTTWKSSTLYPLSKGLGESTTAIPVVGADVEDGAFNAVLVGVIVAVILVLFCLVAVLLRYIYRHKGTYHTNEAKGTELAEDADAALRRDPVLQESVDDGNKEYFI</sequence>
<keyword evidence="3 5" id="KW-1133">Transmembrane helix</keyword>